<dbReference type="PANTHER" id="PTHR37811">
    <property type="entry name" value="BLL5343 PROTEIN"/>
    <property type="match status" value="1"/>
</dbReference>
<keyword evidence="2" id="KW-1185">Reference proteome</keyword>
<evidence type="ECO:0008006" key="3">
    <source>
        <dbReference type="Google" id="ProtNLM"/>
    </source>
</evidence>
<evidence type="ECO:0000313" key="2">
    <source>
        <dbReference type="Proteomes" id="UP000646738"/>
    </source>
</evidence>
<dbReference type="PANTHER" id="PTHR37811:SF2">
    <property type="entry name" value="ABM DOMAIN-CONTAINING PROTEIN"/>
    <property type="match status" value="1"/>
</dbReference>
<evidence type="ECO:0000313" key="1">
    <source>
        <dbReference type="EMBL" id="GHI56597.1"/>
    </source>
</evidence>
<dbReference type="InterPro" id="IPR052936">
    <property type="entry name" value="Jasmonate_Hydroxylase-like"/>
</dbReference>
<comment type="caution">
    <text evidence="1">The sequence shown here is derived from an EMBL/GenBank/DDBJ whole genome shotgun (WGS) entry which is preliminary data.</text>
</comment>
<dbReference type="EMBL" id="BNEA01000015">
    <property type="protein sequence ID" value="GHI56597.1"/>
    <property type="molecule type" value="Genomic_DNA"/>
</dbReference>
<dbReference type="RefSeq" id="WP_229926664.1">
    <property type="nucleotide sequence ID" value="NZ_BNCB01000007.1"/>
</dbReference>
<name>A0ABQ3RLH4_STRRR</name>
<proteinExistence type="predicted"/>
<dbReference type="SUPFAM" id="SSF54909">
    <property type="entry name" value="Dimeric alpha+beta barrel"/>
    <property type="match status" value="1"/>
</dbReference>
<dbReference type="Proteomes" id="UP000646738">
    <property type="component" value="Unassembled WGS sequence"/>
</dbReference>
<organism evidence="1 2">
    <name type="scientific">Streptomyces rubradiris</name>
    <name type="common">Streptomyces achromogenes subsp. rubradiris</name>
    <dbReference type="NCBI Taxonomy" id="285531"/>
    <lineage>
        <taxon>Bacteria</taxon>
        <taxon>Bacillati</taxon>
        <taxon>Actinomycetota</taxon>
        <taxon>Actinomycetes</taxon>
        <taxon>Kitasatosporales</taxon>
        <taxon>Streptomycetaceae</taxon>
        <taxon>Streptomyces</taxon>
    </lineage>
</organism>
<sequence length="77" mass="9090">MAGDDLVHLKNYVAEDGERLALVWWRNPETLEKWRNDPEHQDAQQLGRDKWYEFFELSVAEVVRTSSSKDPEEYPAP</sequence>
<dbReference type="Gene3D" id="3.30.70.100">
    <property type="match status" value="1"/>
</dbReference>
<reference evidence="2" key="1">
    <citation type="submission" date="2023-07" db="EMBL/GenBank/DDBJ databases">
        <title>Whole genome shotgun sequence of Streptomyces achromogenes subsp. rubradiris NBRC 14000.</title>
        <authorList>
            <person name="Komaki H."/>
            <person name="Tamura T."/>
        </authorList>
    </citation>
    <scope>NUCLEOTIDE SEQUENCE [LARGE SCALE GENOMIC DNA]</scope>
    <source>
        <strain evidence="2">NBRC 14000</strain>
    </source>
</reference>
<protein>
    <recommendedName>
        <fullName evidence="3">Antibiotic biosynthesis monooxygenase</fullName>
    </recommendedName>
</protein>
<gene>
    <name evidence="1" type="ORF">Srubr_64430</name>
</gene>
<dbReference type="InterPro" id="IPR011008">
    <property type="entry name" value="Dimeric_a/b-barrel"/>
</dbReference>
<accession>A0ABQ3RLH4</accession>